<dbReference type="GeneID" id="76460580"/>
<evidence type="ECO:0000313" key="4">
    <source>
        <dbReference type="Proteomes" id="UP000000374"/>
    </source>
</evidence>
<evidence type="ECO:0000259" key="2">
    <source>
        <dbReference type="Pfam" id="PF00857"/>
    </source>
</evidence>
<evidence type="ECO:0000256" key="1">
    <source>
        <dbReference type="ARBA" id="ARBA00022801"/>
    </source>
</evidence>
<dbReference type="InterPro" id="IPR000868">
    <property type="entry name" value="Isochorismatase-like_dom"/>
</dbReference>
<protein>
    <submittedName>
        <fullName evidence="3">Isochorismatase hydrolase</fullName>
    </submittedName>
</protein>
<dbReference type="KEGG" id="vei:Veis_1993"/>
<reference evidence="4" key="1">
    <citation type="submission" date="2006-12" db="EMBL/GenBank/DDBJ databases">
        <title>Complete sequence of chromosome 1 of Verminephrobacter eiseniae EF01-2.</title>
        <authorList>
            <person name="Copeland A."/>
            <person name="Lucas S."/>
            <person name="Lapidus A."/>
            <person name="Barry K."/>
            <person name="Detter J.C."/>
            <person name="Glavina del Rio T."/>
            <person name="Dalin E."/>
            <person name="Tice H."/>
            <person name="Pitluck S."/>
            <person name="Chertkov O."/>
            <person name="Brettin T."/>
            <person name="Bruce D."/>
            <person name="Han C."/>
            <person name="Tapia R."/>
            <person name="Gilna P."/>
            <person name="Schmutz J."/>
            <person name="Larimer F."/>
            <person name="Land M."/>
            <person name="Hauser L."/>
            <person name="Kyrpides N."/>
            <person name="Kim E."/>
            <person name="Stahl D."/>
            <person name="Richardson P."/>
        </authorList>
    </citation>
    <scope>NUCLEOTIDE SEQUENCE [LARGE SCALE GENOMIC DNA]</scope>
    <source>
        <strain evidence="4">EF01-2</strain>
    </source>
</reference>
<dbReference type="GO" id="GO:0016787">
    <property type="term" value="F:hydrolase activity"/>
    <property type="evidence" value="ECO:0007669"/>
    <property type="project" value="UniProtKB-KW"/>
</dbReference>
<name>A1WJD8_VEREI</name>
<dbReference type="RefSeq" id="WP_011809751.1">
    <property type="nucleotide sequence ID" value="NC_008786.1"/>
</dbReference>
<sequence length="210" mass="22253">MAAGTQVGTHQSAVLALHYQNDVLHPHGKIRVGFHADSAQRQHVIAAAQALLSKARACAIPVVHVRIAYRPDYADLLTNAPIFRQVASLGAVCEGSWGAGFHADLAPLQDSPREFIVKHTRVNAFHDSPLEGILRILATRRLIVAGVATHSVVESTVRHAVDMGYEVVVNADACAAGSPGAHAASLENMRLIAEVCDGPASLWRLDAGAS</sequence>
<keyword evidence="4" id="KW-1185">Reference proteome</keyword>
<gene>
    <name evidence="3" type="ordered locus">Veis_1993</name>
</gene>
<dbReference type="EMBL" id="CP000542">
    <property type="protein sequence ID" value="ABM57745.1"/>
    <property type="molecule type" value="Genomic_DNA"/>
</dbReference>
<dbReference type="Gene3D" id="3.40.50.850">
    <property type="entry name" value="Isochorismatase-like"/>
    <property type="match status" value="1"/>
</dbReference>
<dbReference type="AlphaFoldDB" id="A1WJD8"/>
<accession>A1WJD8</accession>
<proteinExistence type="predicted"/>
<dbReference type="OrthoDB" id="9781985at2"/>
<dbReference type="InterPro" id="IPR050272">
    <property type="entry name" value="Isochorismatase-like_hydrls"/>
</dbReference>
<dbReference type="STRING" id="391735.Veis_1993"/>
<evidence type="ECO:0000313" key="3">
    <source>
        <dbReference type="EMBL" id="ABM57745.1"/>
    </source>
</evidence>
<feature type="domain" description="Isochorismatase-like" evidence="2">
    <location>
        <begin position="12"/>
        <end position="197"/>
    </location>
</feature>
<dbReference type="PANTHER" id="PTHR43540">
    <property type="entry name" value="PEROXYUREIDOACRYLATE/UREIDOACRYLATE AMIDOHYDROLASE-RELATED"/>
    <property type="match status" value="1"/>
</dbReference>
<dbReference type="HOGENOM" id="CLU_068979_8_2_4"/>
<keyword evidence="1 3" id="KW-0378">Hydrolase</keyword>
<dbReference type="CDD" id="cd00431">
    <property type="entry name" value="cysteine_hydrolases"/>
    <property type="match status" value="1"/>
</dbReference>
<dbReference type="SUPFAM" id="SSF52499">
    <property type="entry name" value="Isochorismatase-like hydrolases"/>
    <property type="match status" value="1"/>
</dbReference>
<organism evidence="3 4">
    <name type="scientific">Verminephrobacter eiseniae (strain EF01-2)</name>
    <dbReference type="NCBI Taxonomy" id="391735"/>
    <lineage>
        <taxon>Bacteria</taxon>
        <taxon>Pseudomonadati</taxon>
        <taxon>Pseudomonadota</taxon>
        <taxon>Betaproteobacteria</taxon>
        <taxon>Burkholderiales</taxon>
        <taxon>Comamonadaceae</taxon>
        <taxon>Verminephrobacter</taxon>
    </lineage>
</organism>
<dbReference type="InterPro" id="IPR036380">
    <property type="entry name" value="Isochorismatase-like_sf"/>
</dbReference>
<dbReference type="eggNOG" id="COG1335">
    <property type="taxonomic scope" value="Bacteria"/>
</dbReference>
<dbReference type="Pfam" id="PF00857">
    <property type="entry name" value="Isochorismatase"/>
    <property type="match status" value="1"/>
</dbReference>
<dbReference type="Proteomes" id="UP000000374">
    <property type="component" value="Chromosome"/>
</dbReference>